<dbReference type="Proteomes" id="UP000235965">
    <property type="component" value="Unassembled WGS sequence"/>
</dbReference>
<evidence type="ECO:0000256" key="4">
    <source>
        <dbReference type="ARBA" id="ARBA00038161"/>
    </source>
</evidence>
<feature type="compositionally biased region" description="Polar residues" evidence="5">
    <location>
        <begin position="245"/>
        <end position="300"/>
    </location>
</feature>
<comment type="caution">
    <text evidence="6">The sequence shown here is derived from an EMBL/GenBank/DDBJ whole genome shotgun (WGS) entry which is preliminary data.</text>
</comment>
<organism evidence="6 7">
    <name type="scientific">Cryptotermes secundus</name>
    <dbReference type="NCBI Taxonomy" id="105785"/>
    <lineage>
        <taxon>Eukaryota</taxon>
        <taxon>Metazoa</taxon>
        <taxon>Ecdysozoa</taxon>
        <taxon>Arthropoda</taxon>
        <taxon>Hexapoda</taxon>
        <taxon>Insecta</taxon>
        <taxon>Pterygota</taxon>
        <taxon>Neoptera</taxon>
        <taxon>Polyneoptera</taxon>
        <taxon>Dictyoptera</taxon>
        <taxon>Blattodea</taxon>
        <taxon>Blattoidea</taxon>
        <taxon>Termitoidae</taxon>
        <taxon>Kalotermitidae</taxon>
        <taxon>Cryptotermitinae</taxon>
        <taxon>Cryptotermes</taxon>
    </lineage>
</organism>
<dbReference type="GO" id="GO:0005634">
    <property type="term" value="C:nucleus"/>
    <property type="evidence" value="ECO:0007669"/>
    <property type="project" value="TreeGrafter"/>
</dbReference>
<accession>A0A2J7RN75</accession>
<feature type="compositionally biased region" description="Low complexity" evidence="5">
    <location>
        <begin position="59"/>
        <end position="94"/>
    </location>
</feature>
<dbReference type="GO" id="GO:0030018">
    <property type="term" value="C:Z disc"/>
    <property type="evidence" value="ECO:0007669"/>
    <property type="project" value="TreeGrafter"/>
</dbReference>
<evidence type="ECO:0000313" key="7">
    <source>
        <dbReference type="Proteomes" id="UP000235965"/>
    </source>
</evidence>
<dbReference type="GO" id="GO:0032233">
    <property type="term" value="P:positive regulation of actin filament bundle assembly"/>
    <property type="evidence" value="ECO:0007669"/>
    <property type="project" value="TreeGrafter"/>
</dbReference>
<dbReference type="EMBL" id="NEVH01002545">
    <property type="protein sequence ID" value="PNF42272.1"/>
    <property type="molecule type" value="Genomic_DNA"/>
</dbReference>
<feature type="compositionally biased region" description="Polar residues" evidence="5">
    <location>
        <begin position="121"/>
        <end position="133"/>
    </location>
</feature>
<proteinExistence type="inferred from homology"/>
<feature type="region of interest" description="Disordered" evidence="5">
    <location>
        <begin position="219"/>
        <end position="332"/>
    </location>
</feature>
<keyword evidence="2" id="KW-0963">Cytoplasm</keyword>
<feature type="region of interest" description="Disordered" evidence="5">
    <location>
        <begin position="393"/>
        <end position="420"/>
    </location>
</feature>
<evidence type="ECO:0000256" key="5">
    <source>
        <dbReference type="SAM" id="MobiDB-lite"/>
    </source>
</evidence>
<reference evidence="6 7" key="1">
    <citation type="submission" date="2017-12" db="EMBL/GenBank/DDBJ databases">
        <title>Hemimetabolous genomes reveal molecular basis of termite eusociality.</title>
        <authorList>
            <person name="Harrison M.C."/>
            <person name="Jongepier E."/>
            <person name="Robertson H.M."/>
            <person name="Arning N."/>
            <person name="Bitard-Feildel T."/>
            <person name="Chao H."/>
            <person name="Childers C.P."/>
            <person name="Dinh H."/>
            <person name="Doddapaneni H."/>
            <person name="Dugan S."/>
            <person name="Gowin J."/>
            <person name="Greiner C."/>
            <person name="Han Y."/>
            <person name="Hu H."/>
            <person name="Hughes D.S.T."/>
            <person name="Huylmans A.-K."/>
            <person name="Kemena C."/>
            <person name="Kremer L.P.M."/>
            <person name="Lee S.L."/>
            <person name="Lopez-Ezquerra A."/>
            <person name="Mallet L."/>
            <person name="Monroy-Kuhn J.M."/>
            <person name="Moser A."/>
            <person name="Murali S.C."/>
            <person name="Muzny D.M."/>
            <person name="Otani S."/>
            <person name="Piulachs M.-D."/>
            <person name="Poelchau M."/>
            <person name="Qu J."/>
            <person name="Schaub F."/>
            <person name="Wada-Katsumata A."/>
            <person name="Worley K.C."/>
            <person name="Xie Q."/>
            <person name="Ylla G."/>
            <person name="Poulsen M."/>
            <person name="Gibbs R.A."/>
            <person name="Schal C."/>
            <person name="Richards S."/>
            <person name="Belles X."/>
            <person name="Korb J."/>
            <person name="Bornberg-Bauer E."/>
        </authorList>
    </citation>
    <scope>NUCLEOTIDE SEQUENCE [LARGE SCALE GENOMIC DNA]</scope>
    <source>
        <tissue evidence="6">Whole body</tissue>
    </source>
</reference>
<comment type="subcellular location">
    <subcellularLocation>
        <location evidence="1">Cytoplasm</location>
    </subcellularLocation>
</comment>
<feature type="compositionally biased region" description="Basic and acidic residues" evidence="5">
    <location>
        <begin position="235"/>
        <end position="244"/>
    </location>
</feature>
<evidence type="ECO:0000256" key="3">
    <source>
        <dbReference type="ARBA" id="ARBA00022553"/>
    </source>
</evidence>
<dbReference type="AlphaFoldDB" id="A0A2J7RN75"/>
<dbReference type="GO" id="GO:0015629">
    <property type="term" value="C:actin cytoskeleton"/>
    <property type="evidence" value="ECO:0007669"/>
    <property type="project" value="TreeGrafter"/>
</dbReference>
<dbReference type="InterPro" id="IPR051976">
    <property type="entry name" value="Synaptopodin_domain"/>
</dbReference>
<keyword evidence="7" id="KW-1185">Reference proteome</keyword>
<comment type="similarity">
    <text evidence="4">Belongs to the synaptopodin family.</text>
</comment>
<feature type="compositionally biased region" description="Polar residues" evidence="5">
    <location>
        <begin position="149"/>
        <end position="158"/>
    </location>
</feature>
<dbReference type="PANTHER" id="PTHR24217:SF0">
    <property type="entry name" value="PDZ DOMAIN-CONTAINING PROTEIN"/>
    <property type="match status" value="1"/>
</dbReference>
<protein>
    <submittedName>
        <fullName evidence="6">Uncharacterized protein</fullName>
    </submittedName>
</protein>
<dbReference type="OrthoDB" id="300641at2759"/>
<gene>
    <name evidence="6" type="ORF">B7P43_G05531</name>
</gene>
<feature type="region of interest" description="Disordered" evidence="5">
    <location>
        <begin position="1"/>
        <end position="191"/>
    </location>
</feature>
<evidence type="ECO:0000256" key="2">
    <source>
        <dbReference type="ARBA" id="ARBA00022490"/>
    </source>
</evidence>
<feature type="compositionally biased region" description="Polar residues" evidence="5">
    <location>
        <begin position="321"/>
        <end position="330"/>
    </location>
</feature>
<keyword evidence="3" id="KW-0597">Phosphoprotein</keyword>
<dbReference type="GO" id="GO:0003779">
    <property type="term" value="F:actin binding"/>
    <property type="evidence" value="ECO:0007669"/>
    <property type="project" value="TreeGrafter"/>
</dbReference>
<sequence>MSQLVPSGGSTVVAQEQSSSVASSSSEVTKEIGNTKIQEKSSEFQSEEVSKLVQESNRSISTSSTHIVSSSTSSVSSSVTAKHVSSSSIGIEGSSQDKALDANGNHMPEASSMLPSGDPAPQQQVYEAESSQEYFKREEDGKVLEEHSASAQQETVTGNLEPRETSEPVQEATAAKQQEETVVNGSRTTEIQQESIKNTLKEIISEIEDAVVSEVISDSSVVTNKVTEETEGTEEEKVTKRFYDKQTSTSTLEESINASKQISQELNQVLGNKKTTAPSQQNGEAHVTNGDSTQAQQDDSQPGDGLFHQKPIDLEKLFTPASDSGEATPSRNRKMFASSSFYKPSLHPTVEDQVELARRISQSLSDISNQQSKGQSMYVNRKKRSVKWVHEGLEDGGKSETDVPETPGDENLSFKNPNIGPQEMKFHDENRSILKLVMDPRGQVQDLNSLRRQGYNIETGSMSPEVAFDLVRDLNAPKGKGAELFAKRRKKSEKWVVDETTVKSASSSNITTTELISTSSTVTQQQQGSKLPPIPTYLNESTKRVEVMQKLNEIQERFTQPRIRIVKSPWEAALETGSVDTAFQEVPPVLTPRGFVAAPTQDTFESLYNMPQPQQQASTTSITKNAFNYEPPPAVPAKTHTLTYQQRISEPRKEFLYKPKAPQGWNVGQQQQTYGSAPVAVPATMNYLSQRQEPPAPAVGPATTLTPSRNFYAKLNNYNTAARGWGQGFDYYRPVTFNPTKQAYTA</sequence>
<feature type="compositionally biased region" description="Polar residues" evidence="5">
    <location>
        <begin position="180"/>
        <end position="191"/>
    </location>
</feature>
<evidence type="ECO:0000256" key="1">
    <source>
        <dbReference type="ARBA" id="ARBA00004496"/>
    </source>
</evidence>
<feature type="compositionally biased region" description="Basic and acidic residues" evidence="5">
    <location>
        <begin position="134"/>
        <end position="148"/>
    </location>
</feature>
<evidence type="ECO:0000313" key="6">
    <source>
        <dbReference type="EMBL" id="PNF42272.1"/>
    </source>
</evidence>
<dbReference type="PANTHER" id="PTHR24217">
    <property type="entry name" value="PUTATIVE-RELATED"/>
    <property type="match status" value="1"/>
</dbReference>
<feature type="compositionally biased region" description="Low complexity" evidence="5">
    <location>
        <begin position="10"/>
        <end position="27"/>
    </location>
</feature>
<name>A0A2J7RN75_9NEOP</name>